<organism evidence="3 4">
    <name type="scientific">Methanosarcina mazei WWM610</name>
    <dbReference type="NCBI Taxonomy" id="1434117"/>
    <lineage>
        <taxon>Archaea</taxon>
        <taxon>Methanobacteriati</taxon>
        <taxon>Methanobacteriota</taxon>
        <taxon>Stenosarchaea group</taxon>
        <taxon>Methanomicrobia</taxon>
        <taxon>Methanosarcinales</taxon>
        <taxon>Methanosarcinaceae</taxon>
        <taxon>Methanosarcina</taxon>
    </lineage>
</organism>
<accession>A0A0E3PYK3</accession>
<dbReference type="PROSITE" id="PS00284">
    <property type="entry name" value="SERPIN"/>
    <property type="match status" value="1"/>
</dbReference>
<dbReference type="PROSITE" id="PS51257">
    <property type="entry name" value="PROKAR_LIPOPROTEIN"/>
    <property type="match status" value="1"/>
</dbReference>
<evidence type="ECO:0000259" key="2">
    <source>
        <dbReference type="SMART" id="SM00093"/>
    </source>
</evidence>
<dbReference type="PANTHER" id="PTHR11461">
    <property type="entry name" value="SERINE PROTEASE INHIBITOR, SERPIN"/>
    <property type="match status" value="1"/>
</dbReference>
<dbReference type="EMBL" id="CP009509">
    <property type="protein sequence ID" value="AKB40930.1"/>
    <property type="molecule type" value="Genomic_DNA"/>
</dbReference>
<dbReference type="Proteomes" id="UP000033058">
    <property type="component" value="Chromosome"/>
</dbReference>
<dbReference type="AlphaFoldDB" id="A0A0E3PYK3"/>
<dbReference type="InterPro" id="IPR023795">
    <property type="entry name" value="Serpin_CS"/>
</dbReference>
<dbReference type="InterPro" id="IPR042178">
    <property type="entry name" value="Serpin_sf_1"/>
</dbReference>
<dbReference type="Pfam" id="PF00079">
    <property type="entry name" value="Serpin"/>
    <property type="match status" value="1"/>
</dbReference>
<dbReference type="GO" id="GO:0005615">
    <property type="term" value="C:extracellular space"/>
    <property type="evidence" value="ECO:0007669"/>
    <property type="project" value="InterPro"/>
</dbReference>
<dbReference type="SMART" id="SM00093">
    <property type="entry name" value="SERPIN"/>
    <property type="match status" value="1"/>
</dbReference>
<sequence>MSRIKIVLLACTLALLFSGCVENSAVFEKNTTTLKENTINADSVRGYDIASANNAFAFDMYSQMTQQVTGDYENILFSPYSISAAMAICYEGAENTTKEQISNVFYFPTNKTVLKVRLERINDRINSGSDDYELQTANALWIQEGYPVKEEYLFNVKKYYDGEVANLDFVRKPDDSRNTINEWVETRTSDKIKDLVPKSMITPDTRIIITNAIYFNGKWAYTFDKQLTEKRAFYPANGEEASVDMMYMYNNFNYGENSKAKIIELPYKGNDLSMYIVLPKDNNIKEFETEFTVNDYTELKNEMDSTVNVDILIPKFKFETKTELSDSFVEMGVVDAFRQANFSGISNNPLKVSEVIHQTFIDVKEEGTEAAAATGVGMTVGMDFSWDSKQREFKADHPFMFFIEDRRTKCILFMGKVEYPEYENDT</sequence>
<dbReference type="InterPro" id="IPR023796">
    <property type="entry name" value="Serpin_dom"/>
</dbReference>
<reference evidence="3 4" key="1">
    <citation type="submission" date="2014-07" db="EMBL/GenBank/DDBJ databases">
        <title>Methanogenic archaea and the global carbon cycle.</title>
        <authorList>
            <person name="Henriksen J.R."/>
            <person name="Luke J."/>
            <person name="Reinhart S."/>
            <person name="Benedict M.N."/>
            <person name="Youngblut N.D."/>
            <person name="Metcalf M.E."/>
            <person name="Whitaker R.J."/>
            <person name="Metcalf W.W."/>
        </authorList>
    </citation>
    <scope>NUCLEOTIDE SEQUENCE [LARGE SCALE GENOMIC DNA]</scope>
    <source>
        <strain evidence="3 4">WWM610</strain>
    </source>
</reference>
<name>A0A0E3PYK3_METMZ</name>
<protein>
    <submittedName>
        <fullName evidence="3">Serine protease inhibitor (Serpin family)</fullName>
    </submittedName>
</protein>
<comment type="similarity">
    <text evidence="1">Belongs to the serpin family.</text>
</comment>
<feature type="domain" description="Serpin" evidence="2">
    <location>
        <begin position="58"/>
        <end position="420"/>
    </location>
</feature>
<gene>
    <name evidence="3" type="ORF">MSMAW_1939</name>
</gene>
<dbReference type="GO" id="GO:0004867">
    <property type="term" value="F:serine-type endopeptidase inhibitor activity"/>
    <property type="evidence" value="ECO:0007669"/>
    <property type="project" value="InterPro"/>
</dbReference>
<dbReference type="Gene3D" id="2.30.39.10">
    <property type="entry name" value="Alpha-1-antitrypsin, domain 1"/>
    <property type="match status" value="1"/>
</dbReference>
<dbReference type="HOGENOM" id="CLU_023330_0_2_2"/>
<dbReference type="RefSeq" id="WP_048052959.1">
    <property type="nucleotide sequence ID" value="NZ_CP009509.1"/>
</dbReference>
<dbReference type="InterPro" id="IPR000215">
    <property type="entry name" value="Serpin_fam"/>
</dbReference>
<evidence type="ECO:0000313" key="4">
    <source>
        <dbReference type="Proteomes" id="UP000033058"/>
    </source>
</evidence>
<dbReference type="SUPFAM" id="SSF56574">
    <property type="entry name" value="Serpins"/>
    <property type="match status" value="1"/>
</dbReference>
<dbReference type="PANTHER" id="PTHR11461:SF211">
    <property type="entry name" value="GH10112P-RELATED"/>
    <property type="match status" value="1"/>
</dbReference>
<proteinExistence type="inferred from homology"/>
<dbReference type="PATRIC" id="fig|1434117.4.peg.2480"/>
<dbReference type="InterPro" id="IPR036186">
    <property type="entry name" value="Serpin_sf"/>
</dbReference>
<dbReference type="CDD" id="cd19591">
    <property type="entry name" value="serpin_like"/>
    <property type="match status" value="1"/>
</dbReference>
<dbReference type="Gene3D" id="3.30.497.10">
    <property type="entry name" value="Antithrombin, subunit I, domain 2"/>
    <property type="match status" value="1"/>
</dbReference>
<dbReference type="GeneID" id="24851666"/>
<evidence type="ECO:0000256" key="1">
    <source>
        <dbReference type="RuleBase" id="RU000411"/>
    </source>
</evidence>
<dbReference type="InterPro" id="IPR042185">
    <property type="entry name" value="Serpin_sf_2"/>
</dbReference>
<evidence type="ECO:0000313" key="3">
    <source>
        <dbReference type="EMBL" id="AKB40930.1"/>
    </source>
</evidence>